<dbReference type="InterPro" id="IPR056421">
    <property type="entry name" value="TPR_GEMI5"/>
</dbReference>
<dbReference type="PANTHER" id="PTHR12764:SF4">
    <property type="entry name" value="INTRAFLAGELLAR TRANSPORT PROTEIN 122 HOMOLOG"/>
    <property type="match status" value="1"/>
</dbReference>
<proteinExistence type="predicted"/>
<dbReference type="Gene3D" id="2.130.10.10">
    <property type="entry name" value="YVTN repeat-like/Quinoprotein amine dehydrogenase"/>
    <property type="match status" value="1"/>
</dbReference>
<keyword evidence="6" id="KW-1185">Reference proteome</keyword>
<dbReference type="Pfam" id="PF23774">
    <property type="entry name" value="TPR_GEMI5"/>
    <property type="match status" value="1"/>
</dbReference>
<feature type="compositionally biased region" description="Low complexity" evidence="3">
    <location>
        <begin position="9"/>
        <end position="25"/>
    </location>
</feature>
<name>A0A3N4IMX0_ASCIM</name>
<feature type="compositionally biased region" description="Basic and acidic residues" evidence="3">
    <location>
        <begin position="431"/>
        <end position="444"/>
    </location>
</feature>
<evidence type="ECO:0000313" key="6">
    <source>
        <dbReference type="Proteomes" id="UP000275078"/>
    </source>
</evidence>
<evidence type="ECO:0000256" key="3">
    <source>
        <dbReference type="SAM" id="MobiDB-lite"/>
    </source>
</evidence>
<dbReference type="InterPro" id="IPR039857">
    <property type="entry name" value="Ift122/121"/>
</dbReference>
<dbReference type="InterPro" id="IPR015943">
    <property type="entry name" value="WD40/YVTN_repeat-like_dom_sf"/>
</dbReference>
<dbReference type="PANTHER" id="PTHR12764">
    <property type="entry name" value="WD REPEAT DOMAIN-RELATED"/>
    <property type="match status" value="1"/>
</dbReference>
<evidence type="ECO:0000259" key="4">
    <source>
        <dbReference type="Pfam" id="PF23774"/>
    </source>
</evidence>
<feature type="region of interest" description="Disordered" evidence="3">
    <location>
        <begin position="1"/>
        <end position="25"/>
    </location>
</feature>
<dbReference type="AlphaFoldDB" id="A0A3N4IMX0"/>
<protein>
    <submittedName>
        <fullName evidence="5">WD40 repeat-like protein</fullName>
    </submittedName>
</protein>
<feature type="region of interest" description="Disordered" evidence="3">
    <location>
        <begin position="410"/>
        <end position="493"/>
    </location>
</feature>
<organism evidence="5 6">
    <name type="scientific">Ascobolus immersus RN42</name>
    <dbReference type="NCBI Taxonomy" id="1160509"/>
    <lineage>
        <taxon>Eukaryota</taxon>
        <taxon>Fungi</taxon>
        <taxon>Dikarya</taxon>
        <taxon>Ascomycota</taxon>
        <taxon>Pezizomycotina</taxon>
        <taxon>Pezizomycetes</taxon>
        <taxon>Pezizales</taxon>
        <taxon>Ascobolaceae</taxon>
        <taxon>Ascobolus</taxon>
    </lineage>
</organism>
<feature type="compositionally biased region" description="Low complexity" evidence="3">
    <location>
        <begin position="448"/>
        <end position="461"/>
    </location>
</feature>
<dbReference type="EMBL" id="ML119648">
    <property type="protein sequence ID" value="RPA86767.1"/>
    <property type="molecule type" value="Genomic_DNA"/>
</dbReference>
<evidence type="ECO:0000313" key="5">
    <source>
        <dbReference type="EMBL" id="RPA86767.1"/>
    </source>
</evidence>
<evidence type="ECO:0000256" key="2">
    <source>
        <dbReference type="ARBA" id="ARBA00022737"/>
    </source>
</evidence>
<dbReference type="SUPFAM" id="SSF50978">
    <property type="entry name" value="WD40 repeat-like"/>
    <property type="match status" value="1"/>
</dbReference>
<dbReference type="OrthoDB" id="7326421at2759"/>
<dbReference type="InterPro" id="IPR036322">
    <property type="entry name" value="WD40_repeat_dom_sf"/>
</dbReference>
<keyword evidence="1" id="KW-0853">WD repeat</keyword>
<dbReference type="Proteomes" id="UP000275078">
    <property type="component" value="Unassembled WGS sequence"/>
</dbReference>
<reference evidence="5 6" key="1">
    <citation type="journal article" date="2018" name="Nat. Ecol. Evol.">
        <title>Pezizomycetes genomes reveal the molecular basis of ectomycorrhizal truffle lifestyle.</title>
        <authorList>
            <person name="Murat C."/>
            <person name="Payen T."/>
            <person name="Noel B."/>
            <person name="Kuo A."/>
            <person name="Morin E."/>
            <person name="Chen J."/>
            <person name="Kohler A."/>
            <person name="Krizsan K."/>
            <person name="Balestrini R."/>
            <person name="Da Silva C."/>
            <person name="Montanini B."/>
            <person name="Hainaut M."/>
            <person name="Levati E."/>
            <person name="Barry K.W."/>
            <person name="Belfiori B."/>
            <person name="Cichocki N."/>
            <person name="Clum A."/>
            <person name="Dockter R.B."/>
            <person name="Fauchery L."/>
            <person name="Guy J."/>
            <person name="Iotti M."/>
            <person name="Le Tacon F."/>
            <person name="Lindquist E.A."/>
            <person name="Lipzen A."/>
            <person name="Malagnac F."/>
            <person name="Mello A."/>
            <person name="Molinier V."/>
            <person name="Miyauchi S."/>
            <person name="Poulain J."/>
            <person name="Riccioni C."/>
            <person name="Rubini A."/>
            <person name="Sitrit Y."/>
            <person name="Splivallo R."/>
            <person name="Traeger S."/>
            <person name="Wang M."/>
            <person name="Zifcakova L."/>
            <person name="Wipf D."/>
            <person name="Zambonelli A."/>
            <person name="Paolocci F."/>
            <person name="Nowrousian M."/>
            <person name="Ottonello S."/>
            <person name="Baldrian P."/>
            <person name="Spatafora J.W."/>
            <person name="Henrissat B."/>
            <person name="Nagy L.G."/>
            <person name="Aury J.M."/>
            <person name="Wincker P."/>
            <person name="Grigoriev I.V."/>
            <person name="Bonfante P."/>
            <person name="Martin F.M."/>
        </authorList>
    </citation>
    <scope>NUCLEOTIDE SEQUENCE [LARGE SCALE GENOMIC DNA]</scope>
    <source>
        <strain evidence="5 6">RN42</strain>
    </source>
</reference>
<keyword evidence="2" id="KW-0677">Repeat</keyword>
<sequence length="696" mass="77035">MARPTDYFRSTNNSRSTSIGSSQSIAPSPALSINGVNVVGLESGQTLAPCSANARFFFFAQGSTVLCLHYDSLGVERKFQRHAEDVILIVADTVSDEGMAVGRVVSVDASKEAVVWDSETGEEVSRYTSYEDLQTAAWMRNGNLALGDSLGNVILFNPTRSESIAARTIFDPLCAIAPSADCKTFALGYQNGSILIASLSPTFTILHTLTTSNIAPAPITSLQWHASSSKQKADMLAVQNRDGNLLVWSVAKSMDSMEPARVVRILKKDGCNRRGNNWMAWSKNGRILQFSEGETSLWDVRTKKSVYEKVETIDTILGLCVYGPRGTLFTIGNEHTVYQYGLYPPELQTSCQHLPTIPPPSPPASIEEELKDPIQRFVQFPEDDFRQQSMSPLRRIQHELEELEKMEHSGMGGLGISNLPPPITATVSPRRSQESLNSDRDRLPYAHSNSSISIGTNNNYSRRPSQASLHSQQSNTSLNSHNTHQSQQSLHKTPQTVIATNRPSFLQRGPSPQPPNQAIRKLHPLRQEIHPSPQEAKAQQVDGGVVLFNNLRTRLQTVTYESPRTMSTGKMNEDDHRKEMLFCIFGCRGDIEDLVKEDLNSAPAQSLHAIMLRMWLQELDQNALSVLLGTDMMVSGDWLILALSSMGGQKSWATVFRAFAMRLIQKGNLHTAAMCLLALDDKEGAVEVYVSHKQYM</sequence>
<evidence type="ECO:0000256" key="1">
    <source>
        <dbReference type="ARBA" id="ARBA00022574"/>
    </source>
</evidence>
<gene>
    <name evidence="5" type="ORF">BJ508DRAFT_316895</name>
</gene>
<feature type="domain" description="Gem-associated protein 5 TPR" evidence="4">
    <location>
        <begin position="591"/>
        <end position="695"/>
    </location>
</feature>
<accession>A0A3N4IMX0</accession>
<feature type="compositionally biased region" description="Polar residues" evidence="3">
    <location>
        <begin position="462"/>
        <end position="493"/>
    </location>
</feature>
<dbReference type="GO" id="GO:0030991">
    <property type="term" value="C:intraciliary transport particle A"/>
    <property type="evidence" value="ECO:0007669"/>
    <property type="project" value="TreeGrafter"/>
</dbReference>